<accession>A0A914ZJA7</accession>
<feature type="domain" description="PH" evidence="2">
    <location>
        <begin position="57"/>
        <end position="151"/>
    </location>
</feature>
<reference evidence="4" key="1">
    <citation type="submission" date="2022-11" db="UniProtKB">
        <authorList>
            <consortium name="WormBaseParasite"/>
        </authorList>
    </citation>
    <scope>IDENTIFICATION</scope>
</reference>
<dbReference type="CDD" id="cd13235">
    <property type="entry name" value="PH2_FARP1-like"/>
    <property type="match status" value="1"/>
</dbReference>
<name>A0A914ZJA7_PARUN</name>
<dbReference type="WBParaSite" id="PgB01_g149_t01">
    <property type="protein sequence ID" value="PgB01_g149_t01"/>
    <property type="gene ID" value="PgB01_g149"/>
</dbReference>
<dbReference type="InterPro" id="IPR001849">
    <property type="entry name" value="PH_domain"/>
</dbReference>
<dbReference type="FunFam" id="2.30.29.30:FF:000046">
    <property type="entry name" value="FERM, RhoGEF and pleckstrin domain-containing protein 1"/>
    <property type="match status" value="1"/>
</dbReference>
<feature type="region of interest" description="Disordered" evidence="1">
    <location>
        <begin position="1"/>
        <end position="30"/>
    </location>
</feature>
<dbReference type="AlphaFoldDB" id="A0A914ZJA7"/>
<keyword evidence="3" id="KW-1185">Reference proteome</keyword>
<sequence>VMSNDEGTKTSNADVTNPNVKNVENERQKETSRATTLQVCWHRQTTVGIESIFAAPGNQLSGYLLRKFRNSPGWQRLWVVHANFTLFFYKSHQDTCPLANLPLIDYQVTLPALSDHINKENVFKLSYKAHFYFFRADSSYAFIRWIESMRQ</sequence>
<dbReference type="PROSITE" id="PS50003">
    <property type="entry name" value="PH_DOMAIN"/>
    <property type="match status" value="1"/>
</dbReference>
<evidence type="ECO:0000313" key="4">
    <source>
        <dbReference type="WBParaSite" id="PgB01_g149_t01"/>
    </source>
</evidence>
<evidence type="ECO:0000313" key="3">
    <source>
        <dbReference type="Proteomes" id="UP000887569"/>
    </source>
</evidence>
<organism evidence="3 4">
    <name type="scientific">Parascaris univalens</name>
    <name type="common">Nematode worm</name>
    <dbReference type="NCBI Taxonomy" id="6257"/>
    <lineage>
        <taxon>Eukaryota</taxon>
        <taxon>Metazoa</taxon>
        <taxon>Ecdysozoa</taxon>
        <taxon>Nematoda</taxon>
        <taxon>Chromadorea</taxon>
        <taxon>Rhabditida</taxon>
        <taxon>Spirurina</taxon>
        <taxon>Ascaridomorpha</taxon>
        <taxon>Ascaridoidea</taxon>
        <taxon>Ascarididae</taxon>
        <taxon>Parascaris</taxon>
    </lineage>
</organism>
<dbReference type="Gene3D" id="2.30.29.30">
    <property type="entry name" value="Pleckstrin-homology domain (PH domain)/Phosphotyrosine-binding domain (PTB)"/>
    <property type="match status" value="1"/>
</dbReference>
<evidence type="ECO:0000259" key="2">
    <source>
        <dbReference type="PROSITE" id="PS50003"/>
    </source>
</evidence>
<dbReference type="SUPFAM" id="SSF50729">
    <property type="entry name" value="PH domain-like"/>
    <property type="match status" value="1"/>
</dbReference>
<feature type="compositionally biased region" description="Polar residues" evidence="1">
    <location>
        <begin position="1"/>
        <end position="22"/>
    </location>
</feature>
<dbReference type="GO" id="GO:0005085">
    <property type="term" value="F:guanyl-nucleotide exchange factor activity"/>
    <property type="evidence" value="ECO:0007669"/>
    <property type="project" value="TreeGrafter"/>
</dbReference>
<protein>
    <submittedName>
        <fullName evidence="4">PH domain-containing protein</fullName>
    </submittedName>
</protein>
<dbReference type="PANTHER" id="PTHR45858:SF5">
    <property type="entry name" value="MOESIN_EZRIN_RADIXIN HOMOLOG 1"/>
    <property type="match status" value="1"/>
</dbReference>
<dbReference type="Pfam" id="PF00169">
    <property type="entry name" value="PH"/>
    <property type="match status" value="1"/>
</dbReference>
<dbReference type="InterPro" id="IPR011993">
    <property type="entry name" value="PH-like_dom_sf"/>
</dbReference>
<dbReference type="PANTHER" id="PTHR45858">
    <property type="entry name" value="FERM DOMAIN CONTAINING PROTEIN"/>
    <property type="match status" value="1"/>
</dbReference>
<evidence type="ECO:0000256" key="1">
    <source>
        <dbReference type="SAM" id="MobiDB-lite"/>
    </source>
</evidence>
<dbReference type="SMART" id="SM00233">
    <property type="entry name" value="PH"/>
    <property type="match status" value="1"/>
</dbReference>
<dbReference type="InterPro" id="IPR051835">
    <property type="entry name" value="RAC1-GEF"/>
</dbReference>
<proteinExistence type="predicted"/>
<dbReference type="Proteomes" id="UP000887569">
    <property type="component" value="Unplaced"/>
</dbReference>